<feature type="non-terminal residue" evidence="2">
    <location>
        <position position="1"/>
    </location>
</feature>
<protein>
    <submittedName>
        <fullName evidence="2">Uncharacterized protein</fullName>
    </submittedName>
</protein>
<evidence type="ECO:0000313" key="2">
    <source>
        <dbReference type="EMBL" id="GFD60945.1"/>
    </source>
</evidence>
<feature type="region of interest" description="Disordered" evidence="1">
    <location>
        <begin position="1"/>
        <end position="21"/>
    </location>
</feature>
<name>A0A699XM24_TANCI</name>
<dbReference type="EMBL" id="BKCJ011884773">
    <property type="protein sequence ID" value="GFD60945.1"/>
    <property type="molecule type" value="Genomic_DNA"/>
</dbReference>
<feature type="non-terminal residue" evidence="2">
    <location>
        <position position="79"/>
    </location>
</feature>
<gene>
    <name evidence="2" type="ORF">Tci_932914</name>
</gene>
<comment type="caution">
    <text evidence="2">The sequence shown here is derived from an EMBL/GenBank/DDBJ whole genome shotgun (WGS) entry which is preliminary data.</text>
</comment>
<proteinExistence type="predicted"/>
<reference evidence="2" key="1">
    <citation type="journal article" date="2019" name="Sci. Rep.">
        <title>Draft genome of Tanacetum cinerariifolium, the natural source of mosquito coil.</title>
        <authorList>
            <person name="Yamashiro T."/>
            <person name="Shiraishi A."/>
            <person name="Satake H."/>
            <person name="Nakayama K."/>
        </authorList>
    </citation>
    <scope>NUCLEOTIDE SEQUENCE</scope>
</reference>
<evidence type="ECO:0000256" key="1">
    <source>
        <dbReference type="SAM" id="MobiDB-lite"/>
    </source>
</evidence>
<dbReference type="AlphaFoldDB" id="A0A699XM24"/>
<sequence length="79" mass="8174">RVGRQHARIADGRRRNRRGLGDDIGAAAHEGAQQVELLVLAVAAGVTQAHAGTEVVVDDGGEHVGLDAVEVGARAVEVF</sequence>
<organism evidence="2">
    <name type="scientific">Tanacetum cinerariifolium</name>
    <name type="common">Dalmatian daisy</name>
    <name type="synonym">Chrysanthemum cinerariifolium</name>
    <dbReference type="NCBI Taxonomy" id="118510"/>
    <lineage>
        <taxon>Eukaryota</taxon>
        <taxon>Viridiplantae</taxon>
        <taxon>Streptophyta</taxon>
        <taxon>Embryophyta</taxon>
        <taxon>Tracheophyta</taxon>
        <taxon>Spermatophyta</taxon>
        <taxon>Magnoliopsida</taxon>
        <taxon>eudicotyledons</taxon>
        <taxon>Gunneridae</taxon>
        <taxon>Pentapetalae</taxon>
        <taxon>asterids</taxon>
        <taxon>campanulids</taxon>
        <taxon>Asterales</taxon>
        <taxon>Asteraceae</taxon>
        <taxon>Asteroideae</taxon>
        <taxon>Anthemideae</taxon>
        <taxon>Anthemidinae</taxon>
        <taxon>Tanacetum</taxon>
    </lineage>
</organism>
<accession>A0A699XM24</accession>